<evidence type="ECO:0000313" key="2">
    <source>
        <dbReference type="EMBL" id="MCH4293804.1"/>
    </source>
</evidence>
<name>A0AAJ1BHB9_9GAMM</name>
<keyword evidence="1" id="KW-1133">Transmembrane helix</keyword>
<keyword evidence="3" id="KW-1185">Reference proteome</keyword>
<evidence type="ECO:0000256" key="1">
    <source>
        <dbReference type="SAM" id="Phobius"/>
    </source>
</evidence>
<keyword evidence="1" id="KW-0812">Transmembrane</keyword>
<sequence>MYKEIKELLKKSPVKNYAEICAALSCLIQRELSLNEIKWFIDTPNAFKHLQTYCSQARYIEISENGVCFKYKEKFSSKRRRVIEQAVLVIAYGVLTSIGLIILLLTYSLAEWPAYIILSVILGIAFIVFGILALIQSERLRDTNSTIKLNFVTVDTLQKNKKSLQK</sequence>
<accession>A0AAJ1BHB9</accession>
<evidence type="ECO:0000313" key="3">
    <source>
        <dbReference type="Proteomes" id="UP001297581"/>
    </source>
</evidence>
<gene>
    <name evidence="2" type="ORF">MJ923_05740</name>
</gene>
<comment type="caution">
    <text evidence="2">The sequence shown here is derived from an EMBL/GenBank/DDBJ whole genome shotgun (WGS) entry which is preliminary data.</text>
</comment>
<feature type="transmembrane region" description="Helical" evidence="1">
    <location>
        <begin position="115"/>
        <end position="135"/>
    </location>
</feature>
<proteinExistence type="predicted"/>
<dbReference type="Proteomes" id="UP001297581">
    <property type="component" value="Unassembled WGS sequence"/>
</dbReference>
<dbReference type="AlphaFoldDB" id="A0AAJ1BHB9"/>
<reference evidence="2 3" key="1">
    <citation type="submission" date="2022-02" db="EMBL/GenBank/DDBJ databases">
        <title>The genome sequence of Shewanella sp. 3B26.</title>
        <authorList>
            <person name="Du J."/>
        </authorList>
    </citation>
    <scope>NUCLEOTIDE SEQUENCE [LARGE SCALE GENOMIC DNA]</scope>
    <source>
        <strain evidence="2 3">3B26</strain>
    </source>
</reference>
<organism evidence="2 3">
    <name type="scientific">Shewanella zhuhaiensis</name>
    <dbReference type="NCBI Taxonomy" id="2919576"/>
    <lineage>
        <taxon>Bacteria</taxon>
        <taxon>Pseudomonadati</taxon>
        <taxon>Pseudomonadota</taxon>
        <taxon>Gammaproteobacteria</taxon>
        <taxon>Alteromonadales</taxon>
        <taxon>Shewanellaceae</taxon>
        <taxon>Shewanella</taxon>
    </lineage>
</organism>
<dbReference type="RefSeq" id="WP_240590284.1">
    <property type="nucleotide sequence ID" value="NZ_JAKUDL010000002.1"/>
</dbReference>
<feature type="transmembrane region" description="Helical" evidence="1">
    <location>
        <begin position="86"/>
        <end position="109"/>
    </location>
</feature>
<dbReference type="EMBL" id="JAKUDL010000002">
    <property type="protein sequence ID" value="MCH4293804.1"/>
    <property type="molecule type" value="Genomic_DNA"/>
</dbReference>
<keyword evidence="1" id="KW-0472">Membrane</keyword>
<protein>
    <submittedName>
        <fullName evidence="2">Phage holin family protein</fullName>
    </submittedName>
</protein>